<sequence>MNPWQPETSVTAPNLTAEQQQAVDDAVKARTQQHESMLAMLIEEVRTLKTSGNTSQPKTTSKAAPKPSTSKSKEDGRPKPSSQPKKKTGPRQSIPAPPPPATSMSTPKRAVRATSAPPEVGNPKPRKSNKHSKKLEVVKAPSPRRHPQQMVTGDFPPEFLTTKNALFVHIKILWGLLTQDSVPQAPDLQTLQEFYQRFSNNDQVEEAAKGSLSPALIGSHEVQLFKGATSGSVKFGRQVIHLGSNNIRYAQGLMVRLGLRVWCPNLEEDSASLYNAAHRIAAITTFQELVAGRAYNYMNVNPILATNSALIIQAYNHYVHFVMLAKYQKEKKEEGKAAAEALNKRVSKNRERLRDARVEFAVVSKFPKRYQDILAPIAAHSDDELDGKKGFYKIKTLCYRSKNASKFFRALDIAMKKAAEQDPSTHGKRRIRKLPKTPVPSKYTVAPKGLPIDFYDPQWYQQLSEVQQKTIPNTQMVAFLPNASESLQPKKQRHPDEKLKDSSFNRKYWDMLVGPYGLLGGDSDGSSDSEPEEGEPAANGNGGDDSEGEGHDLDATSPDVSEDEYLDEGEAGDLYDENFVVEDGEGEEDDAEEGEDEDETDDEDDEDWNEPSGSSNIDQDVHMSSAKYGVDQKMLGIMEEEEDGW</sequence>
<gene>
    <name evidence="3" type="ORF">PGT21_035623</name>
</gene>
<dbReference type="OrthoDB" id="2501318at2759"/>
<keyword evidence="4" id="KW-1185">Reference proteome</keyword>
<dbReference type="Proteomes" id="UP000324748">
    <property type="component" value="Unassembled WGS sequence"/>
</dbReference>
<name>A0A5B0PMX7_PUCGR</name>
<dbReference type="AlphaFoldDB" id="A0A5B0PMX7"/>
<dbReference type="EMBL" id="VSWC01000053">
    <property type="protein sequence ID" value="KAA1102062.1"/>
    <property type="molecule type" value="Genomic_DNA"/>
</dbReference>
<protein>
    <submittedName>
        <fullName evidence="3">Uncharacterized protein</fullName>
    </submittedName>
</protein>
<evidence type="ECO:0000313" key="3">
    <source>
        <dbReference type="EMBL" id="KAA1102062.1"/>
    </source>
</evidence>
<feature type="region of interest" description="Disordered" evidence="2">
    <location>
        <begin position="1"/>
        <end position="151"/>
    </location>
</feature>
<evidence type="ECO:0000256" key="1">
    <source>
        <dbReference type="SAM" id="Coils"/>
    </source>
</evidence>
<feature type="compositionally biased region" description="Basic residues" evidence="2">
    <location>
        <begin position="124"/>
        <end position="133"/>
    </location>
</feature>
<dbReference type="OMA" id="ICAICAR"/>
<feature type="compositionally biased region" description="Acidic residues" evidence="2">
    <location>
        <begin position="560"/>
        <end position="609"/>
    </location>
</feature>
<feature type="region of interest" description="Disordered" evidence="2">
    <location>
        <begin position="519"/>
        <end position="630"/>
    </location>
</feature>
<reference evidence="3 4" key="1">
    <citation type="submission" date="2019-05" db="EMBL/GenBank/DDBJ databases">
        <title>Emergence of the Ug99 lineage of the wheat stem rust pathogen through somatic hybridization.</title>
        <authorList>
            <person name="Li F."/>
            <person name="Upadhyaya N.M."/>
            <person name="Sperschneider J."/>
            <person name="Matny O."/>
            <person name="Nguyen-Phuc H."/>
            <person name="Mago R."/>
            <person name="Raley C."/>
            <person name="Miller M.E."/>
            <person name="Silverstein K.A.T."/>
            <person name="Henningsen E."/>
            <person name="Hirsch C.D."/>
            <person name="Visser B."/>
            <person name="Pretorius Z.A."/>
            <person name="Steffenson B.J."/>
            <person name="Schwessinger B."/>
            <person name="Dodds P.N."/>
            <person name="Figueroa M."/>
        </authorList>
    </citation>
    <scope>NUCLEOTIDE SEQUENCE [LARGE SCALE GENOMIC DNA]</scope>
    <source>
        <strain evidence="3">21-0</strain>
    </source>
</reference>
<evidence type="ECO:0000256" key="2">
    <source>
        <dbReference type="SAM" id="MobiDB-lite"/>
    </source>
</evidence>
<comment type="caution">
    <text evidence="3">The sequence shown here is derived from an EMBL/GenBank/DDBJ whole genome shotgun (WGS) entry which is preliminary data.</text>
</comment>
<evidence type="ECO:0000313" key="4">
    <source>
        <dbReference type="Proteomes" id="UP000324748"/>
    </source>
</evidence>
<feature type="compositionally biased region" description="Polar residues" evidence="2">
    <location>
        <begin position="1"/>
        <end position="22"/>
    </location>
</feature>
<proteinExistence type="predicted"/>
<feature type="region of interest" description="Disordered" evidence="2">
    <location>
        <begin position="483"/>
        <end position="502"/>
    </location>
</feature>
<organism evidence="3 4">
    <name type="scientific">Puccinia graminis f. sp. tritici</name>
    <dbReference type="NCBI Taxonomy" id="56615"/>
    <lineage>
        <taxon>Eukaryota</taxon>
        <taxon>Fungi</taxon>
        <taxon>Dikarya</taxon>
        <taxon>Basidiomycota</taxon>
        <taxon>Pucciniomycotina</taxon>
        <taxon>Pucciniomycetes</taxon>
        <taxon>Pucciniales</taxon>
        <taxon>Pucciniaceae</taxon>
        <taxon>Puccinia</taxon>
    </lineage>
</organism>
<keyword evidence="1" id="KW-0175">Coiled coil</keyword>
<feature type="compositionally biased region" description="Acidic residues" evidence="2">
    <location>
        <begin position="525"/>
        <end position="535"/>
    </location>
</feature>
<feature type="coiled-coil region" evidence="1">
    <location>
        <begin position="324"/>
        <end position="359"/>
    </location>
</feature>
<feature type="compositionally biased region" description="Low complexity" evidence="2">
    <location>
        <begin position="57"/>
        <end position="70"/>
    </location>
</feature>
<accession>A0A5B0PMX7</accession>